<dbReference type="Gene3D" id="3.40.120.10">
    <property type="entry name" value="Alpha-D-Glucose-1,6-Bisphosphate, subunit A, domain 3"/>
    <property type="match status" value="1"/>
</dbReference>
<evidence type="ECO:0000256" key="1">
    <source>
        <dbReference type="ARBA" id="ARBA00010231"/>
    </source>
</evidence>
<proteinExistence type="inferred from homology"/>
<sequence>MGCCRSPCSTSLSILASQWRGREYGCASPSVPLGPVVVFVACLHACVDHHPLFCSQVFKSSKKQQWPLAMEEEEKILRDNIQVITKLRFVILARSQALVDSEKSCRISTTRLHRNFVQCVLDGGLGNDKRGSTLVVGGDGRFLCAQAVNVIIKVAAANGVSKLIIGQDGILSTPAVSRLIRKKDGGRFIHGGIILTASHNPGGPKHDFGIKFNCDNGGPAPDHVTDKSTT</sequence>
<evidence type="ECO:0000256" key="3">
    <source>
        <dbReference type="ARBA" id="ARBA00022842"/>
    </source>
</evidence>
<keyword evidence="4" id="KW-0413">Isomerase</keyword>
<dbReference type="PANTHER" id="PTHR22573">
    <property type="entry name" value="PHOSPHOHEXOMUTASE FAMILY MEMBER"/>
    <property type="match status" value="1"/>
</dbReference>
<evidence type="ECO:0000313" key="6">
    <source>
        <dbReference type="Proteomes" id="UP000887574"/>
    </source>
</evidence>
<dbReference type="InterPro" id="IPR016066">
    <property type="entry name" value="A-D-PHexomutase_CS"/>
</dbReference>
<dbReference type="GO" id="GO:0005975">
    <property type="term" value="P:carbohydrate metabolic process"/>
    <property type="evidence" value="ECO:0007669"/>
    <property type="project" value="InterPro"/>
</dbReference>
<dbReference type="InterPro" id="IPR005844">
    <property type="entry name" value="A-D-PHexomutase_a/b/a-I"/>
</dbReference>
<dbReference type="AlphaFoldDB" id="A0A915DKH0"/>
<comment type="similarity">
    <text evidence="1">Belongs to the phosphohexose mutase family.</text>
</comment>
<name>A0A915DKH0_9BILA</name>
<dbReference type="GO" id="GO:0005829">
    <property type="term" value="C:cytosol"/>
    <property type="evidence" value="ECO:0007669"/>
    <property type="project" value="TreeGrafter"/>
</dbReference>
<evidence type="ECO:0000313" key="7">
    <source>
        <dbReference type="WBParaSite" id="jg20947"/>
    </source>
</evidence>
<reference evidence="7" key="1">
    <citation type="submission" date="2022-11" db="UniProtKB">
        <authorList>
            <consortium name="WormBaseParasite"/>
        </authorList>
    </citation>
    <scope>IDENTIFICATION</scope>
</reference>
<keyword evidence="2" id="KW-0479">Metal-binding</keyword>
<dbReference type="Proteomes" id="UP000887574">
    <property type="component" value="Unplaced"/>
</dbReference>
<dbReference type="GO" id="GO:0004614">
    <property type="term" value="F:phosphoglucomutase activity"/>
    <property type="evidence" value="ECO:0007669"/>
    <property type="project" value="InterPro"/>
</dbReference>
<evidence type="ECO:0000256" key="4">
    <source>
        <dbReference type="ARBA" id="ARBA00023235"/>
    </source>
</evidence>
<keyword evidence="3" id="KW-0460">Magnesium</keyword>
<protein>
    <submittedName>
        <fullName evidence="7">Alpha-D-phosphohexomutase alpha/beta/alpha domain-containing protein</fullName>
    </submittedName>
</protein>
<dbReference type="Pfam" id="PF02878">
    <property type="entry name" value="PGM_PMM_I"/>
    <property type="match status" value="1"/>
</dbReference>
<keyword evidence="6" id="KW-1185">Reference proteome</keyword>
<evidence type="ECO:0000259" key="5">
    <source>
        <dbReference type="Pfam" id="PF02878"/>
    </source>
</evidence>
<dbReference type="SUPFAM" id="SSF53738">
    <property type="entry name" value="Phosphoglucomutase, first 3 domains"/>
    <property type="match status" value="1"/>
</dbReference>
<dbReference type="InterPro" id="IPR016055">
    <property type="entry name" value="A-D-PHexomutase_a/b/a-I/II/III"/>
</dbReference>
<dbReference type="GO" id="GO:0000287">
    <property type="term" value="F:magnesium ion binding"/>
    <property type="evidence" value="ECO:0007669"/>
    <property type="project" value="InterPro"/>
</dbReference>
<dbReference type="PROSITE" id="PS00710">
    <property type="entry name" value="PGM_PMM"/>
    <property type="match status" value="1"/>
</dbReference>
<accession>A0A915DKH0</accession>
<organism evidence="6 7">
    <name type="scientific">Ditylenchus dipsaci</name>
    <dbReference type="NCBI Taxonomy" id="166011"/>
    <lineage>
        <taxon>Eukaryota</taxon>
        <taxon>Metazoa</taxon>
        <taxon>Ecdysozoa</taxon>
        <taxon>Nematoda</taxon>
        <taxon>Chromadorea</taxon>
        <taxon>Rhabditida</taxon>
        <taxon>Tylenchina</taxon>
        <taxon>Tylenchomorpha</taxon>
        <taxon>Sphaerularioidea</taxon>
        <taxon>Anguinidae</taxon>
        <taxon>Anguininae</taxon>
        <taxon>Ditylenchus</taxon>
    </lineage>
</organism>
<dbReference type="PANTHER" id="PTHR22573:SF2">
    <property type="entry name" value="PHOSPHOGLUCOMUTASE"/>
    <property type="match status" value="1"/>
</dbReference>
<feature type="domain" description="Alpha-D-phosphohexomutase alpha/beta/alpha" evidence="5">
    <location>
        <begin position="114"/>
        <end position="227"/>
    </location>
</feature>
<dbReference type="WBParaSite" id="jg20947">
    <property type="protein sequence ID" value="jg20947"/>
    <property type="gene ID" value="jg20947"/>
</dbReference>
<evidence type="ECO:0000256" key="2">
    <source>
        <dbReference type="ARBA" id="ARBA00022723"/>
    </source>
</evidence>
<dbReference type="InterPro" id="IPR045244">
    <property type="entry name" value="PGM"/>
</dbReference>